<dbReference type="CDD" id="cd02440">
    <property type="entry name" value="AdoMet_MTases"/>
    <property type="match status" value="1"/>
</dbReference>
<evidence type="ECO:0000256" key="3">
    <source>
        <dbReference type="ARBA" id="ARBA00022679"/>
    </source>
</evidence>
<keyword evidence="1" id="KW-0597">Phosphoprotein</keyword>
<proteinExistence type="predicted"/>
<dbReference type="AlphaFoldDB" id="A0A9P7ZLY7"/>
<comment type="caution">
    <text evidence="5">The sequence shown here is derived from an EMBL/GenBank/DDBJ whole genome shotgun (WGS) entry which is preliminary data.</text>
</comment>
<keyword evidence="6" id="KW-1185">Reference proteome</keyword>
<dbReference type="Gene3D" id="3.40.50.150">
    <property type="entry name" value="Vaccinia Virus protein VP39"/>
    <property type="match status" value="1"/>
</dbReference>
<dbReference type="OrthoDB" id="276151at2759"/>
<accession>A0A9P7ZLY7</accession>
<dbReference type="RefSeq" id="XP_046118478.1">
    <property type="nucleotide sequence ID" value="XM_046263405.1"/>
</dbReference>
<keyword evidence="4" id="KW-0949">S-adenosyl-L-methionine</keyword>
<dbReference type="GO" id="GO:0008757">
    <property type="term" value="F:S-adenosylmethionine-dependent methyltransferase activity"/>
    <property type="evidence" value="ECO:0007669"/>
    <property type="project" value="InterPro"/>
</dbReference>
<dbReference type="Pfam" id="PF05724">
    <property type="entry name" value="TPMT"/>
    <property type="match status" value="1"/>
</dbReference>
<evidence type="ECO:0000256" key="4">
    <source>
        <dbReference type="ARBA" id="ARBA00022691"/>
    </source>
</evidence>
<dbReference type="PANTHER" id="PTHR32183:SF6">
    <property type="entry name" value="CYSTEINE SULFINATE DESULFINASE_CYSTEINE DESULFURASE AND RELATED ENZYMES"/>
    <property type="match status" value="1"/>
</dbReference>
<evidence type="ECO:0000313" key="6">
    <source>
        <dbReference type="Proteomes" id="UP000887229"/>
    </source>
</evidence>
<dbReference type="SUPFAM" id="SSF53335">
    <property type="entry name" value="S-adenosyl-L-methionine-dependent methyltransferases"/>
    <property type="match status" value="1"/>
</dbReference>
<reference evidence="5" key="1">
    <citation type="journal article" date="2021" name="IMA Fungus">
        <title>Genomic characterization of three marine fungi, including Emericellopsis atlantica sp. nov. with signatures of a generalist lifestyle and marine biomass degradation.</title>
        <authorList>
            <person name="Hagestad O.C."/>
            <person name="Hou L."/>
            <person name="Andersen J.H."/>
            <person name="Hansen E.H."/>
            <person name="Altermark B."/>
            <person name="Li C."/>
            <person name="Kuhnert E."/>
            <person name="Cox R.J."/>
            <person name="Crous P.W."/>
            <person name="Spatafora J.W."/>
            <person name="Lail K."/>
            <person name="Amirebrahimi M."/>
            <person name="Lipzen A."/>
            <person name="Pangilinan J."/>
            <person name="Andreopoulos W."/>
            <person name="Hayes R.D."/>
            <person name="Ng V."/>
            <person name="Grigoriev I.V."/>
            <person name="Jackson S.A."/>
            <person name="Sutton T.D.S."/>
            <person name="Dobson A.D.W."/>
            <person name="Rama T."/>
        </authorList>
    </citation>
    <scope>NUCLEOTIDE SEQUENCE</scope>
    <source>
        <strain evidence="5">TS7</strain>
    </source>
</reference>
<dbReference type="EMBL" id="MU251253">
    <property type="protein sequence ID" value="KAG9254554.1"/>
    <property type="molecule type" value="Genomic_DNA"/>
</dbReference>
<dbReference type="GeneID" id="70294308"/>
<keyword evidence="3" id="KW-0808">Transferase</keyword>
<dbReference type="Proteomes" id="UP000887229">
    <property type="component" value="Unassembled WGS sequence"/>
</dbReference>
<evidence type="ECO:0000256" key="2">
    <source>
        <dbReference type="ARBA" id="ARBA00022603"/>
    </source>
</evidence>
<dbReference type="GO" id="GO:0032259">
    <property type="term" value="P:methylation"/>
    <property type="evidence" value="ECO:0007669"/>
    <property type="project" value="UniProtKB-KW"/>
</dbReference>
<dbReference type="PROSITE" id="PS51585">
    <property type="entry name" value="SAM_MT_TPMT"/>
    <property type="match status" value="1"/>
</dbReference>
<dbReference type="PANTHER" id="PTHR32183">
    <property type="match status" value="1"/>
</dbReference>
<organism evidence="5 6">
    <name type="scientific">Emericellopsis atlantica</name>
    <dbReference type="NCBI Taxonomy" id="2614577"/>
    <lineage>
        <taxon>Eukaryota</taxon>
        <taxon>Fungi</taxon>
        <taxon>Dikarya</taxon>
        <taxon>Ascomycota</taxon>
        <taxon>Pezizomycotina</taxon>
        <taxon>Sordariomycetes</taxon>
        <taxon>Hypocreomycetidae</taxon>
        <taxon>Hypocreales</taxon>
        <taxon>Bionectriaceae</taxon>
        <taxon>Emericellopsis</taxon>
    </lineage>
</organism>
<sequence length="276" mass="30415">MSQPEQLGPLASAFKDLPADAHPKQWNAFYEQATHPWDRAGPSLALKDLLLQRPDLVPPPSPGATALVPGCGLGHDVLLLASLGYDAWGLDVSETGLAMARQNEQDQQNKGYDQYPVREGHERGQVHWVQADFFADDWTKGVGTDGTGTGTFDLVFDYTFLCALPLDLRPRWAKQVTHLLAPRGRLVCLEFPVGKPHRDIGPPWGLNPEVYEALLATPGEPLHYDAQGDGTVVSAPSPKPRDDALHRLSLIKPLRTHKAGYYEDGTVRDFVSVWSR</sequence>
<evidence type="ECO:0000313" key="5">
    <source>
        <dbReference type="EMBL" id="KAG9254554.1"/>
    </source>
</evidence>
<evidence type="ECO:0000256" key="1">
    <source>
        <dbReference type="ARBA" id="ARBA00022553"/>
    </source>
</evidence>
<gene>
    <name evidence="5" type="ORF">F5Z01DRAFT_654208</name>
</gene>
<dbReference type="InterPro" id="IPR029063">
    <property type="entry name" value="SAM-dependent_MTases_sf"/>
</dbReference>
<protein>
    <submittedName>
        <fullName evidence="5">S-adenosyl-L-methionine-dependent methyltransferase</fullName>
    </submittedName>
</protein>
<name>A0A9P7ZLY7_9HYPO</name>
<keyword evidence="2 5" id="KW-0489">Methyltransferase</keyword>
<dbReference type="InterPro" id="IPR008854">
    <property type="entry name" value="TPMT"/>
</dbReference>